<reference evidence="2 3" key="1">
    <citation type="journal article" date="2018" name="Nat. Biotechnol.">
        <title>A standardized bacterial taxonomy based on genome phylogeny substantially revises the tree of life.</title>
        <authorList>
            <person name="Parks D.H."/>
            <person name="Chuvochina M."/>
            <person name="Waite D.W."/>
            <person name="Rinke C."/>
            <person name="Skarshewski A."/>
            <person name="Chaumeil P.A."/>
            <person name="Hugenholtz P."/>
        </authorList>
    </citation>
    <scope>NUCLEOTIDE SEQUENCE [LARGE SCALE GENOMIC DNA]</scope>
    <source>
        <strain evidence="2">UBA9956</strain>
    </source>
</reference>
<dbReference type="EMBL" id="DMZY01000140">
    <property type="protein sequence ID" value="HAV92476.1"/>
    <property type="molecule type" value="Genomic_DNA"/>
</dbReference>
<dbReference type="SUPFAM" id="SSF100950">
    <property type="entry name" value="NagB/RpiA/CoA transferase-like"/>
    <property type="match status" value="1"/>
</dbReference>
<dbReference type="Pfam" id="PF02589">
    <property type="entry name" value="LUD_dom"/>
    <property type="match status" value="1"/>
</dbReference>
<dbReference type="AlphaFoldDB" id="A0A350HAB0"/>
<dbReference type="PANTHER" id="PTHR36179">
    <property type="entry name" value="LUD_DOM DOMAIN-CONTAINING PROTEIN"/>
    <property type="match status" value="1"/>
</dbReference>
<evidence type="ECO:0000313" key="2">
    <source>
        <dbReference type="EMBL" id="HAV92476.1"/>
    </source>
</evidence>
<sequence>MPQLRKDTFLDRMIEKTLKNLEKHHFDAKAFDSAESMKKEIKTLLEEYHSFAFGGSTTLLETKLRDFIIENGKIHIERMTTGTEEEKIESERKALLSDIYFCSANAISEDGSLVNIDKRGNRIGAMIFGPRKVVVIAGRNKITANVTEAIERAKNIAAVRNCMRFNLDTPCVKLQKCAECEHERNICYTTAIIKRSFPYKRISVFIIDNDYGF</sequence>
<dbReference type="PANTHER" id="PTHR36179:SF2">
    <property type="entry name" value="LUD DOMAIN-CONTAINING PROTEIN"/>
    <property type="match status" value="1"/>
</dbReference>
<organism evidence="2 3">
    <name type="scientific">candidate division WOR-3 bacterium</name>
    <dbReference type="NCBI Taxonomy" id="2052148"/>
    <lineage>
        <taxon>Bacteria</taxon>
        <taxon>Bacteria division WOR-3</taxon>
    </lineage>
</organism>
<evidence type="ECO:0000259" key="1">
    <source>
        <dbReference type="Pfam" id="PF02589"/>
    </source>
</evidence>
<dbReference type="Gene3D" id="3.40.50.10420">
    <property type="entry name" value="NagB/RpiA/CoA transferase-like"/>
    <property type="match status" value="1"/>
</dbReference>
<proteinExistence type="predicted"/>
<gene>
    <name evidence="2" type="ORF">DCW38_04770</name>
</gene>
<feature type="domain" description="LUD" evidence="1">
    <location>
        <begin position="14"/>
        <end position="206"/>
    </location>
</feature>
<protein>
    <submittedName>
        <fullName evidence="2">Lactate utilization protein</fullName>
    </submittedName>
</protein>
<evidence type="ECO:0000313" key="3">
    <source>
        <dbReference type="Proteomes" id="UP000264062"/>
    </source>
</evidence>
<dbReference type="Proteomes" id="UP000264062">
    <property type="component" value="Unassembled WGS sequence"/>
</dbReference>
<name>A0A350HAB0_UNCW3</name>
<accession>A0A350HAB0</accession>
<dbReference type="InterPro" id="IPR024185">
    <property type="entry name" value="FTHF_cligase-like_sf"/>
</dbReference>
<dbReference type="InterPro" id="IPR037171">
    <property type="entry name" value="NagB/RpiA_transferase-like"/>
</dbReference>
<comment type="caution">
    <text evidence="2">The sequence shown here is derived from an EMBL/GenBank/DDBJ whole genome shotgun (WGS) entry which is preliminary data.</text>
</comment>
<dbReference type="InterPro" id="IPR003741">
    <property type="entry name" value="LUD_dom"/>
</dbReference>